<dbReference type="Proteomes" id="UP000316256">
    <property type="component" value="Unassembled WGS sequence"/>
</dbReference>
<feature type="transmembrane region" description="Helical" evidence="1">
    <location>
        <begin position="20"/>
        <end position="38"/>
    </location>
</feature>
<feature type="transmembrane region" description="Helical" evidence="1">
    <location>
        <begin position="290"/>
        <end position="309"/>
    </location>
</feature>
<organism evidence="2 3">
    <name type="scientific">Rhodococcus spelaei</name>
    <dbReference type="NCBI Taxonomy" id="2546320"/>
    <lineage>
        <taxon>Bacteria</taxon>
        <taxon>Bacillati</taxon>
        <taxon>Actinomycetota</taxon>
        <taxon>Actinomycetes</taxon>
        <taxon>Mycobacteriales</taxon>
        <taxon>Nocardiaceae</taxon>
        <taxon>Rhodococcus</taxon>
    </lineage>
</organism>
<dbReference type="OrthoDB" id="343560at2"/>
<feature type="transmembrane region" description="Helical" evidence="1">
    <location>
        <begin position="124"/>
        <end position="143"/>
    </location>
</feature>
<sequence length="331" mass="35103">MDILRSQVRPVLARQRPLMVMVAAMVLLALASGVGMIVDDRTLLGVSVWVKPFKFAIAFALYGATLAWMLSLPHKGSRWTRVLAAAFAVFGLTDVAFIAIQAARGTFSHFNKSDDMVNSVGQTIFMYGVLGLFAANLLIAVILLRQRLIDRPISLAVKSGLWLALAGMAIAYLVGFQGGQSARDADGHMVELGARHTVGATDDRPGMPITHWSTEGGDLRIPHFVGLHALQVLLLAAVVLAGLAPRVTWLRDESTRAAVMGVLAAGYAGLLALLTWQALRGQPLTDPDPLTVVAAVGLTAATVLGVVAVRSRARVADGRPGALPVETRAAH</sequence>
<feature type="transmembrane region" description="Helical" evidence="1">
    <location>
        <begin position="155"/>
        <end position="174"/>
    </location>
</feature>
<protein>
    <submittedName>
        <fullName evidence="2">Uncharacterized protein</fullName>
    </submittedName>
</protein>
<accession>A0A541AZT6</accession>
<feature type="transmembrane region" description="Helical" evidence="1">
    <location>
        <begin position="82"/>
        <end position="104"/>
    </location>
</feature>
<evidence type="ECO:0000256" key="1">
    <source>
        <dbReference type="SAM" id="Phobius"/>
    </source>
</evidence>
<reference evidence="2 3" key="1">
    <citation type="submission" date="2019-06" db="EMBL/GenBank/DDBJ databases">
        <title>Rhodococcus spaelei sp. nov., isolated from a cave.</title>
        <authorList>
            <person name="Lee S.D."/>
        </authorList>
    </citation>
    <scope>NUCLEOTIDE SEQUENCE [LARGE SCALE GENOMIC DNA]</scope>
    <source>
        <strain evidence="2 3">C9-5</strain>
    </source>
</reference>
<keyword evidence="1" id="KW-0472">Membrane</keyword>
<proteinExistence type="predicted"/>
<dbReference type="RefSeq" id="WP_142102910.1">
    <property type="nucleotide sequence ID" value="NZ_VIGH01000011.1"/>
</dbReference>
<evidence type="ECO:0000313" key="2">
    <source>
        <dbReference type="EMBL" id="TQF65562.1"/>
    </source>
</evidence>
<feature type="transmembrane region" description="Helical" evidence="1">
    <location>
        <begin position="257"/>
        <end position="278"/>
    </location>
</feature>
<dbReference type="EMBL" id="VIGH01000011">
    <property type="protein sequence ID" value="TQF65562.1"/>
    <property type="molecule type" value="Genomic_DNA"/>
</dbReference>
<evidence type="ECO:0000313" key="3">
    <source>
        <dbReference type="Proteomes" id="UP000316256"/>
    </source>
</evidence>
<keyword evidence="1" id="KW-0812">Transmembrane</keyword>
<name>A0A541AZT6_9NOCA</name>
<gene>
    <name evidence="2" type="ORF">FK531_20910</name>
</gene>
<feature type="transmembrane region" description="Helical" evidence="1">
    <location>
        <begin position="221"/>
        <end position="245"/>
    </location>
</feature>
<dbReference type="AlphaFoldDB" id="A0A541AZT6"/>
<feature type="transmembrane region" description="Helical" evidence="1">
    <location>
        <begin position="53"/>
        <end position="70"/>
    </location>
</feature>
<comment type="caution">
    <text evidence="2">The sequence shown here is derived from an EMBL/GenBank/DDBJ whole genome shotgun (WGS) entry which is preliminary data.</text>
</comment>
<keyword evidence="3" id="KW-1185">Reference proteome</keyword>
<keyword evidence="1" id="KW-1133">Transmembrane helix</keyword>